<dbReference type="AlphaFoldDB" id="A0A1M4EHP6"/>
<name>A0A1M4EHP6_9ACTN</name>
<accession>A0A1M4EHP6</accession>
<evidence type="ECO:0000256" key="2">
    <source>
        <dbReference type="SAM" id="Phobius"/>
    </source>
</evidence>
<protein>
    <submittedName>
        <fullName evidence="3">Uncharacterized protein</fullName>
    </submittedName>
</protein>
<dbReference type="EMBL" id="LT559118">
    <property type="protein sequence ID" value="SBO98322.1"/>
    <property type="molecule type" value="Genomic_DNA"/>
</dbReference>
<keyword evidence="2" id="KW-0472">Membrane</keyword>
<feature type="region of interest" description="Disordered" evidence="1">
    <location>
        <begin position="58"/>
        <end position="87"/>
    </location>
</feature>
<keyword evidence="2" id="KW-0812">Transmembrane</keyword>
<sequence>MSLRLAWLALDLPVGIGTPAILLLTAVLRRTRRLLRATVAALFLSALLPLISYAAPPRLTHRRDPWPPSAPGHAGDGVTRPSVRPPV</sequence>
<reference evidence="3" key="1">
    <citation type="submission" date="2016-04" db="EMBL/GenBank/DDBJ databases">
        <authorList>
            <person name="Evans L.H."/>
            <person name="Alamgir A."/>
            <person name="Owens N."/>
            <person name="Weber N.D."/>
            <person name="Virtaneva K."/>
            <person name="Barbian K."/>
            <person name="Babar A."/>
            <person name="Rosenke K."/>
        </authorList>
    </citation>
    <scope>NUCLEOTIDE SEQUENCE</scope>
    <source>
        <strain evidence="3">Nono1</strain>
    </source>
</reference>
<feature type="transmembrane region" description="Helical" evidence="2">
    <location>
        <begin position="6"/>
        <end position="27"/>
    </location>
</feature>
<evidence type="ECO:0000313" key="3">
    <source>
        <dbReference type="EMBL" id="SBO98322.1"/>
    </source>
</evidence>
<keyword evidence="2" id="KW-1133">Transmembrane helix</keyword>
<organism evidence="3">
    <name type="scientific">Nonomuraea gerenzanensis</name>
    <dbReference type="NCBI Taxonomy" id="93944"/>
    <lineage>
        <taxon>Bacteria</taxon>
        <taxon>Bacillati</taxon>
        <taxon>Actinomycetota</taxon>
        <taxon>Actinomycetes</taxon>
        <taxon>Streptosporangiales</taxon>
        <taxon>Streptosporangiaceae</taxon>
        <taxon>Nonomuraea</taxon>
    </lineage>
</organism>
<evidence type="ECO:0000256" key="1">
    <source>
        <dbReference type="SAM" id="MobiDB-lite"/>
    </source>
</evidence>
<feature type="transmembrane region" description="Helical" evidence="2">
    <location>
        <begin position="34"/>
        <end position="55"/>
    </location>
</feature>
<gene>
    <name evidence="3" type="ORF">BN4615_P7838</name>
</gene>
<proteinExistence type="predicted"/>